<evidence type="ECO:0000313" key="6">
    <source>
        <dbReference type="EMBL" id="XCJ73782.1"/>
    </source>
</evidence>
<dbReference type="InterPro" id="IPR011006">
    <property type="entry name" value="CheY-like_superfamily"/>
</dbReference>
<evidence type="ECO:0000259" key="5">
    <source>
        <dbReference type="PROSITE" id="PS50110"/>
    </source>
</evidence>
<evidence type="ECO:0000256" key="3">
    <source>
        <dbReference type="PROSITE-ProRule" id="PRU00169"/>
    </source>
</evidence>
<feature type="domain" description="HTH luxR-type" evidence="4">
    <location>
        <begin position="136"/>
        <end position="201"/>
    </location>
</feature>
<protein>
    <submittedName>
        <fullName evidence="6">Response regulator transcription factor</fullName>
    </submittedName>
</protein>
<dbReference type="PRINTS" id="PR00038">
    <property type="entry name" value="HTHLUXR"/>
</dbReference>
<evidence type="ECO:0000256" key="1">
    <source>
        <dbReference type="ARBA" id="ARBA00022553"/>
    </source>
</evidence>
<dbReference type="SUPFAM" id="SSF52172">
    <property type="entry name" value="CheY-like"/>
    <property type="match status" value="1"/>
</dbReference>
<dbReference type="GO" id="GO:0000160">
    <property type="term" value="P:phosphorelay signal transduction system"/>
    <property type="evidence" value="ECO:0007669"/>
    <property type="project" value="InterPro"/>
</dbReference>
<reference evidence="6" key="1">
    <citation type="submission" date="2024-06" db="EMBL/GenBank/DDBJ databases">
        <title>Streptomyces sp. strain HUAS MG91 genome sequences.</title>
        <authorList>
            <person name="Mo P."/>
        </authorList>
    </citation>
    <scope>NUCLEOTIDE SEQUENCE</scope>
    <source>
        <strain evidence="6">HUAS MG91</strain>
    </source>
</reference>
<dbReference type="CDD" id="cd17535">
    <property type="entry name" value="REC_NarL-like"/>
    <property type="match status" value="1"/>
</dbReference>
<name>A0AAU8IZ90_9ACTN</name>
<dbReference type="SMART" id="SM00421">
    <property type="entry name" value="HTH_LUXR"/>
    <property type="match status" value="1"/>
</dbReference>
<dbReference type="KEGG" id="stac:ABII15_29175"/>
<dbReference type="Gene3D" id="3.40.50.2300">
    <property type="match status" value="1"/>
</dbReference>
<proteinExistence type="predicted"/>
<accession>A0AAU8IZ90</accession>
<organism evidence="6">
    <name type="scientific">Streptomyces tabacisoli</name>
    <dbReference type="NCBI Taxonomy" id="3156398"/>
    <lineage>
        <taxon>Bacteria</taxon>
        <taxon>Bacillati</taxon>
        <taxon>Actinomycetota</taxon>
        <taxon>Actinomycetes</taxon>
        <taxon>Kitasatosporales</taxon>
        <taxon>Streptomycetaceae</taxon>
        <taxon>Streptomyces</taxon>
    </lineage>
</organism>
<dbReference type="PROSITE" id="PS50110">
    <property type="entry name" value="RESPONSE_REGULATORY"/>
    <property type="match status" value="1"/>
</dbReference>
<keyword evidence="2" id="KW-0238">DNA-binding</keyword>
<dbReference type="GO" id="GO:0006355">
    <property type="term" value="P:regulation of DNA-templated transcription"/>
    <property type="evidence" value="ECO:0007669"/>
    <property type="project" value="InterPro"/>
</dbReference>
<dbReference type="PANTHER" id="PTHR43214:SF42">
    <property type="entry name" value="TRANSCRIPTIONAL REGULATORY PROTEIN DESR"/>
    <property type="match status" value="1"/>
</dbReference>
<keyword evidence="1 3" id="KW-0597">Phosphoprotein</keyword>
<sequence>MTSILIADDHAIVLGGLASLLDAEPGLTVTAVAAAGEEVLPAARRVRPDVALLDIRMPGELDGIGAAQLLARELPEIRVLIMTGLEGVPGQVRRARAAGAAGFLPKTAQPRAVVAAVHRVAKGGTAYDPELVGEAAAIGPSPLTAREHQVLLRLARGADAKRIARELGLSLGTVRNHQTALLAKLGEGTPLAAVRMAVANGWLPGI</sequence>
<dbReference type="CDD" id="cd06170">
    <property type="entry name" value="LuxR_C_like"/>
    <property type="match status" value="1"/>
</dbReference>
<dbReference type="AlphaFoldDB" id="A0AAU8IZ90"/>
<evidence type="ECO:0000256" key="2">
    <source>
        <dbReference type="ARBA" id="ARBA00023125"/>
    </source>
</evidence>
<dbReference type="RefSeq" id="WP_353945233.1">
    <property type="nucleotide sequence ID" value="NZ_CP159534.1"/>
</dbReference>
<dbReference type="Pfam" id="PF00072">
    <property type="entry name" value="Response_reg"/>
    <property type="match status" value="1"/>
</dbReference>
<dbReference type="SMART" id="SM00448">
    <property type="entry name" value="REC"/>
    <property type="match status" value="1"/>
</dbReference>
<dbReference type="SUPFAM" id="SSF46894">
    <property type="entry name" value="C-terminal effector domain of the bipartite response regulators"/>
    <property type="match status" value="1"/>
</dbReference>
<dbReference type="Pfam" id="PF00196">
    <property type="entry name" value="GerE"/>
    <property type="match status" value="1"/>
</dbReference>
<dbReference type="InterPro" id="IPR016032">
    <property type="entry name" value="Sig_transdc_resp-reg_C-effctor"/>
</dbReference>
<gene>
    <name evidence="6" type="ORF">ABII15_29175</name>
</gene>
<dbReference type="InterPro" id="IPR058245">
    <property type="entry name" value="NreC/VraR/RcsB-like_REC"/>
</dbReference>
<feature type="domain" description="Response regulatory" evidence="5">
    <location>
        <begin position="3"/>
        <end position="121"/>
    </location>
</feature>
<dbReference type="EMBL" id="CP159534">
    <property type="protein sequence ID" value="XCJ73782.1"/>
    <property type="molecule type" value="Genomic_DNA"/>
</dbReference>
<evidence type="ECO:0000259" key="4">
    <source>
        <dbReference type="PROSITE" id="PS50043"/>
    </source>
</evidence>
<dbReference type="PROSITE" id="PS00622">
    <property type="entry name" value="HTH_LUXR_1"/>
    <property type="match status" value="1"/>
</dbReference>
<feature type="modified residue" description="4-aspartylphosphate" evidence="3">
    <location>
        <position position="54"/>
    </location>
</feature>
<dbReference type="InterPro" id="IPR039420">
    <property type="entry name" value="WalR-like"/>
</dbReference>
<dbReference type="GO" id="GO:0003677">
    <property type="term" value="F:DNA binding"/>
    <property type="evidence" value="ECO:0007669"/>
    <property type="project" value="UniProtKB-KW"/>
</dbReference>
<dbReference type="InterPro" id="IPR000792">
    <property type="entry name" value="Tscrpt_reg_LuxR_C"/>
</dbReference>
<dbReference type="InterPro" id="IPR001789">
    <property type="entry name" value="Sig_transdc_resp-reg_receiver"/>
</dbReference>
<dbReference type="PROSITE" id="PS50043">
    <property type="entry name" value="HTH_LUXR_2"/>
    <property type="match status" value="1"/>
</dbReference>
<dbReference type="PANTHER" id="PTHR43214">
    <property type="entry name" value="TWO-COMPONENT RESPONSE REGULATOR"/>
    <property type="match status" value="1"/>
</dbReference>